<dbReference type="SUPFAM" id="SSF54236">
    <property type="entry name" value="Ubiquitin-like"/>
    <property type="match status" value="1"/>
</dbReference>
<reference evidence="1" key="1">
    <citation type="submission" date="2006-10" db="EMBL/GenBank/DDBJ databases">
        <authorList>
            <person name="Amadeo P."/>
            <person name="Zhao Q."/>
            <person name="Wortman J."/>
            <person name="Fraser-Liggett C."/>
            <person name="Carlton J."/>
        </authorList>
    </citation>
    <scope>NUCLEOTIDE SEQUENCE</scope>
    <source>
        <strain evidence="1">G3</strain>
    </source>
</reference>
<dbReference type="KEGG" id="tva:4760406"/>
<dbReference type="VEuPathDB" id="TrichDB:TVAGG3_0222400"/>
<evidence type="ECO:0000313" key="1">
    <source>
        <dbReference type="EMBL" id="EAY02566.1"/>
    </source>
</evidence>
<accession>A2EXQ6</accession>
<organism evidence="1 2">
    <name type="scientific">Trichomonas vaginalis (strain ATCC PRA-98 / G3)</name>
    <dbReference type="NCBI Taxonomy" id="412133"/>
    <lineage>
        <taxon>Eukaryota</taxon>
        <taxon>Metamonada</taxon>
        <taxon>Parabasalia</taxon>
        <taxon>Trichomonadida</taxon>
        <taxon>Trichomonadidae</taxon>
        <taxon>Trichomonas</taxon>
    </lineage>
</organism>
<dbReference type="InParanoid" id="A2EXQ6"/>
<dbReference type="AlphaFoldDB" id="A2EXQ6"/>
<reference evidence="1" key="2">
    <citation type="journal article" date="2007" name="Science">
        <title>Draft genome sequence of the sexually transmitted pathogen Trichomonas vaginalis.</title>
        <authorList>
            <person name="Carlton J.M."/>
            <person name="Hirt R.P."/>
            <person name="Silva J.C."/>
            <person name="Delcher A.L."/>
            <person name="Schatz M."/>
            <person name="Zhao Q."/>
            <person name="Wortman J.R."/>
            <person name="Bidwell S.L."/>
            <person name="Alsmark U.C.M."/>
            <person name="Besteiro S."/>
            <person name="Sicheritz-Ponten T."/>
            <person name="Noel C.J."/>
            <person name="Dacks J.B."/>
            <person name="Foster P.G."/>
            <person name="Simillion C."/>
            <person name="Van de Peer Y."/>
            <person name="Miranda-Saavedra D."/>
            <person name="Barton G.J."/>
            <person name="Westrop G.D."/>
            <person name="Mueller S."/>
            <person name="Dessi D."/>
            <person name="Fiori P.L."/>
            <person name="Ren Q."/>
            <person name="Paulsen I."/>
            <person name="Zhang H."/>
            <person name="Bastida-Corcuera F.D."/>
            <person name="Simoes-Barbosa A."/>
            <person name="Brown M.T."/>
            <person name="Hayes R.D."/>
            <person name="Mukherjee M."/>
            <person name="Okumura C.Y."/>
            <person name="Schneider R."/>
            <person name="Smith A.J."/>
            <person name="Vanacova S."/>
            <person name="Villalvazo M."/>
            <person name="Haas B.J."/>
            <person name="Pertea M."/>
            <person name="Feldblyum T.V."/>
            <person name="Utterback T.R."/>
            <person name="Shu C.L."/>
            <person name="Osoegawa K."/>
            <person name="de Jong P.J."/>
            <person name="Hrdy I."/>
            <person name="Horvathova L."/>
            <person name="Zubacova Z."/>
            <person name="Dolezal P."/>
            <person name="Malik S.B."/>
            <person name="Logsdon J.M. Jr."/>
            <person name="Henze K."/>
            <person name="Gupta A."/>
            <person name="Wang C.C."/>
            <person name="Dunne R.L."/>
            <person name="Upcroft J.A."/>
            <person name="Upcroft P."/>
            <person name="White O."/>
            <person name="Salzberg S.L."/>
            <person name="Tang P."/>
            <person name="Chiu C.-H."/>
            <person name="Lee Y.-S."/>
            <person name="Embley T.M."/>
            <person name="Coombs G.H."/>
            <person name="Mottram J.C."/>
            <person name="Tachezy J."/>
            <person name="Fraser-Liggett C.M."/>
            <person name="Johnson P.J."/>
        </authorList>
    </citation>
    <scope>NUCLEOTIDE SEQUENCE [LARGE SCALE GENOMIC DNA]</scope>
    <source>
        <strain evidence="1">G3</strain>
    </source>
</reference>
<gene>
    <name evidence="1" type="ORF">TVAG_116200</name>
</gene>
<dbReference type="EMBL" id="DS113532">
    <property type="protein sequence ID" value="EAY02566.1"/>
    <property type="molecule type" value="Genomic_DNA"/>
</dbReference>
<name>A2EXQ6_TRIV3</name>
<keyword evidence="2" id="KW-1185">Reference proteome</keyword>
<sequence length="178" mass="20343">MEPDWKLIGKNISNYIDNETFLSTRNPTDICNVLDNSKLLPQEFTTLFTNLSKYHGKSDMIMMLGHAHTSELVTQAEVDKISETISSILGISLLDTVFSFTKNKTQEQNSNSQIQNKEELRNFYVYFAKEKQLDFKDISMNTTIEAFKLLLQNKSGVPVKNQLLYKCHKPVPNSGTLK</sequence>
<dbReference type="VEuPathDB" id="TrichDB:TVAG_116200"/>
<protein>
    <submittedName>
        <fullName evidence="1">Uncharacterized protein</fullName>
    </submittedName>
</protein>
<dbReference type="InterPro" id="IPR029071">
    <property type="entry name" value="Ubiquitin-like_domsf"/>
</dbReference>
<dbReference type="RefSeq" id="XP_001330702.1">
    <property type="nucleotide sequence ID" value="XM_001330666.1"/>
</dbReference>
<dbReference type="OrthoDB" id="1885901at2759"/>
<dbReference type="Proteomes" id="UP000001542">
    <property type="component" value="Unassembled WGS sequence"/>
</dbReference>
<proteinExistence type="predicted"/>
<evidence type="ECO:0000313" key="2">
    <source>
        <dbReference type="Proteomes" id="UP000001542"/>
    </source>
</evidence>